<feature type="compositionally biased region" description="Acidic residues" evidence="1">
    <location>
        <begin position="25"/>
        <end position="34"/>
    </location>
</feature>
<feature type="region of interest" description="Disordered" evidence="1">
    <location>
        <begin position="1"/>
        <end position="43"/>
    </location>
</feature>
<evidence type="ECO:0000313" key="2">
    <source>
        <dbReference type="EMBL" id="CBJ33014.1"/>
    </source>
</evidence>
<gene>
    <name evidence="2" type="ORF">Esi_0403_0019</name>
</gene>
<dbReference type="eggNOG" id="ENOG502S9WP">
    <property type="taxonomic scope" value="Eukaryota"/>
</dbReference>
<feature type="compositionally biased region" description="Acidic residues" evidence="1">
    <location>
        <begin position="1"/>
        <end position="11"/>
    </location>
</feature>
<dbReference type="InParanoid" id="D7G0I5"/>
<dbReference type="EMBL" id="FN648601">
    <property type="protein sequence ID" value="CBJ33014.1"/>
    <property type="molecule type" value="Genomic_DNA"/>
</dbReference>
<name>D7G0I5_ECTSI</name>
<reference evidence="2 3" key="1">
    <citation type="journal article" date="2010" name="Nature">
        <title>The Ectocarpus genome and the independent evolution of multicellularity in brown algae.</title>
        <authorList>
            <person name="Cock J.M."/>
            <person name="Sterck L."/>
            <person name="Rouze P."/>
            <person name="Scornet D."/>
            <person name="Allen A.E."/>
            <person name="Amoutzias G."/>
            <person name="Anthouard V."/>
            <person name="Artiguenave F."/>
            <person name="Aury J.M."/>
            <person name="Badger J.H."/>
            <person name="Beszteri B."/>
            <person name="Billiau K."/>
            <person name="Bonnet E."/>
            <person name="Bothwell J.H."/>
            <person name="Bowler C."/>
            <person name="Boyen C."/>
            <person name="Brownlee C."/>
            <person name="Carrano C.J."/>
            <person name="Charrier B."/>
            <person name="Cho G.Y."/>
            <person name="Coelho S.M."/>
            <person name="Collen J."/>
            <person name="Corre E."/>
            <person name="Da Silva C."/>
            <person name="Delage L."/>
            <person name="Delaroque N."/>
            <person name="Dittami S.M."/>
            <person name="Doulbeau S."/>
            <person name="Elias M."/>
            <person name="Farnham G."/>
            <person name="Gachon C.M."/>
            <person name="Gschloessl B."/>
            <person name="Heesch S."/>
            <person name="Jabbari K."/>
            <person name="Jubin C."/>
            <person name="Kawai H."/>
            <person name="Kimura K."/>
            <person name="Kloareg B."/>
            <person name="Kupper F.C."/>
            <person name="Lang D."/>
            <person name="Le Bail A."/>
            <person name="Leblanc C."/>
            <person name="Lerouge P."/>
            <person name="Lohr M."/>
            <person name="Lopez P.J."/>
            <person name="Martens C."/>
            <person name="Maumus F."/>
            <person name="Michel G."/>
            <person name="Miranda-Saavedra D."/>
            <person name="Morales J."/>
            <person name="Moreau H."/>
            <person name="Motomura T."/>
            <person name="Nagasato C."/>
            <person name="Napoli C.A."/>
            <person name="Nelson D.R."/>
            <person name="Nyvall-Collen P."/>
            <person name="Peters A.F."/>
            <person name="Pommier C."/>
            <person name="Potin P."/>
            <person name="Poulain J."/>
            <person name="Quesneville H."/>
            <person name="Read B."/>
            <person name="Rensing S.A."/>
            <person name="Ritter A."/>
            <person name="Rousvoal S."/>
            <person name="Samanta M."/>
            <person name="Samson G."/>
            <person name="Schroeder D.C."/>
            <person name="Segurens B."/>
            <person name="Strittmatter M."/>
            <person name="Tonon T."/>
            <person name="Tregear J.W."/>
            <person name="Valentin K."/>
            <person name="von Dassow P."/>
            <person name="Yamagishi T."/>
            <person name="Van de Peer Y."/>
            <person name="Wincker P."/>
        </authorList>
    </citation>
    <scope>NUCLEOTIDE SEQUENCE [LARGE SCALE GENOMIC DNA]</scope>
    <source>
        <strain evidence="3">Ec32 / CCAP1310/4</strain>
    </source>
</reference>
<dbReference type="OMA" id="GANDEYD"/>
<proteinExistence type="predicted"/>
<organism evidence="2 3">
    <name type="scientific">Ectocarpus siliculosus</name>
    <name type="common">Brown alga</name>
    <name type="synonym">Conferva siliculosa</name>
    <dbReference type="NCBI Taxonomy" id="2880"/>
    <lineage>
        <taxon>Eukaryota</taxon>
        <taxon>Sar</taxon>
        <taxon>Stramenopiles</taxon>
        <taxon>Ochrophyta</taxon>
        <taxon>PX clade</taxon>
        <taxon>Phaeophyceae</taxon>
        <taxon>Ectocarpales</taxon>
        <taxon>Ectocarpaceae</taxon>
        <taxon>Ectocarpus</taxon>
    </lineage>
</organism>
<evidence type="ECO:0000313" key="3">
    <source>
        <dbReference type="Proteomes" id="UP000002630"/>
    </source>
</evidence>
<dbReference type="InterPro" id="IPR013906">
    <property type="entry name" value="eIF3j"/>
</dbReference>
<dbReference type="Proteomes" id="UP000002630">
    <property type="component" value="Linkage Group LG08"/>
</dbReference>
<dbReference type="AlphaFoldDB" id="D7G0I5"/>
<dbReference type="Pfam" id="PF08597">
    <property type="entry name" value="eIF3_subunit"/>
    <property type="match status" value="1"/>
</dbReference>
<dbReference type="GO" id="GO:0003743">
    <property type="term" value="F:translation initiation factor activity"/>
    <property type="evidence" value="ECO:0007669"/>
    <property type="project" value="InterPro"/>
</dbReference>
<accession>D7G0I5</accession>
<evidence type="ECO:0000256" key="1">
    <source>
        <dbReference type="SAM" id="MobiDB-lite"/>
    </source>
</evidence>
<dbReference type="PANTHER" id="PTHR21681">
    <property type="entry name" value="EUKARYOTIC TRANSLATION INITIATION FACTOR 3 SUBUNIT J"/>
    <property type="match status" value="1"/>
</dbReference>
<dbReference type="EMBL" id="FN649733">
    <property type="protein sequence ID" value="CBJ33014.1"/>
    <property type="molecule type" value="Genomic_DNA"/>
</dbReference>
<sequence length="240" mass="26142">MADSWEDEEFDLPSSVPPTAVPVSWEDEEEDQEDAGAVAPGLAPKMSAAKAAKTAAEKDARIAAELETRLQLGETAEQRRLRERNRVEEADNDLTEDLFGGGGARGQGAGGGLSGLALKNMQDHVKLAIELAERMDSSKPAHMTAFLKELVTKLSPKMTADGLTDLVNHTTMFRDEKRQAEERIASAKANKTNVIANQRANKKKSIKKKKAHSDVFGGDFDGDGIDTVGMDYESKYDDFM</sequence>
<dbReference type="OrthoDB" id="200069at2759"/>
<dbReference type="PANTHER" id="PTHR21681:SF0">
    <property type="entry name" value="EUKARYOTIC TRANSLATION INITIATION FACTOR 3 SUBUNIT J"/>
    <property type="match status" value="1"/>
</dbReference>
<dbReference type="GO" id="GO:0005852">
    <property type="term" value="C:eukaryotic translation initiation factor 3 complex"/>
    <property type="evidence" value="ECO:0007669"/>
    <property type="project" value="InterPro"/>
</dbReference>
<keyword evidence="3" id="KW-1185">Reference proteome</keyword>
<dbReference type="STRING" id="2880.D7G0I5"/>
<evidence type="ECO:0008006" key="4">
    <source>
        <dbReference type="Google" id="ProtNLM"/>
    </source>
</evidence>
<protein>
    <recommendedName>
        <fullName evidence="4">Eukaryotic translation initiation factor 3 30 kDa subunit</fullName>
    </recommendedName>
</protein>